<dbReference type="Pfam" id="PF13238">
    <property type="entry name" value="AAA_18"/>
    <property type="match status" value="1"/>
</dbReference>
<dbReference type="OMA" id="TCGLEAN"/>
<proteinExistence type="predicted"/>
<dbReference type="InterPro" id="IPR027417">
    <property type="entry name" value="P-loop_NTPase"/>
</dbReference>
<reference evidence="3" key="1">
    <citation type="submission" date="2019-04" db="EMBL/GenBank/DDBJ databases">
        <authorList>
            <person name="Melise S."/>
            <person name="Noan J."/>
            <person name="Okalmin O."/>
        </authorList>
    </citation>
    <scope>NUCLEOTIDE SEQUENCE</scope>
    <source>
        <strain evidence="3">FN9</strain>
    </source>
</reference>
<feature type="region of interest" description="Disordered" evidence="1">
    <location>
        <begin position="127"/>
        <end position="148"/>
    </location>
</feature>
<reference evidence="2" key="2">
    <citation type="submission" date="2021-03" db="EMBL/GenBank/DDBJ databases">
        <authorList>
            <person name="Alouane T."/>
            <person name="Langin T."/>
            <person name="Bonhomme L."/>
        </authorList>
    </citation>
    <scope>NUCLEOTIDE SEQUENCE</scope>
    <source>
        <strain evidence="2">MDC_Fg202</strain>
    </source>
</reference>
<evidence type="ECO:0008006" key="5">
    <source>
        <dbReference type="Google" id="ProtNLM"/>
    </source>
</evidence>
<evidence type="ECO:0000313" key="3">
    <source>
        <dbReference type="EMBL" id="VIO53414.1"/>
    </source>
</evidence>
<name>A0A2H3GIM5_GIBZA</name>
<organism evidence="2 4">
    <name type="scientific">Gibberella zeae</name>
    <name type="common">Wheat head blight fungus</name>
    <name type="synonym">Fusarium graminearum</name>
    <dbReference type="NCBI Taxonomy" id="5518"/>
    <lineage>
        <taxon>Eukaryota</taxon>
        <taxon>Fungi</taxon>
        <taxon>Dikarya</taxon>
        <taxon>Ascomycota</taxon>
        <taxon>Pezizomycotina</taxon>
        <taxon>Sordariomycetes</taxon>
        <taxon>Hypocreomycetidae</taxon>
        <taxon>Hypocreales</taxon>
        <taxon>Nectriaceae</taxon>
        <taxon>Fusarium</taxon>
    </lineage>
</organism>
<evidence type="ECO:0000256" key="1">
    <source>
        <dbReference type="SAM" id="MobiDB-lite"/>
    </source>
</evidence>
<sequence length="148" mass="16442">MSFPIIHINGYPGVGKLTIAQKLVDLLSTFNGKLIHNHLHIDPVGAILPRPSSDYQPLRRTLRSVFFDALVKSHDTMASVIVFTDFQSNDALGRSVIAEYLDMAARRHCSFVPITIICSQEEKLRRLSSSEHPSRKTYRHGSGGTPTG</sequence>
<evidence type="ECO:0000313" key="2">
    <source>
        <dbReference type="EMBL" id="CAG1965526.1"/>
    </source>
</evidence>
<dbReference type="SUPFAM" id="SSF52540">
    <property type="entry name" value="P-loop containing nucleoside triphosphate hydrolases"/>
    <property type="match status" value="1"/>
</dbReference>
<gene>
    <name evidence="3" type="ORF">FUG_LOCUS73011</name>
    <name evidence="2" type="ORF">MDCFG202_LOCUS28903</name>
</gene>
<accession>A0A2H3GIM5</accession>
<dbReference type="AlphaFoldDB" id="A0A2H3GIM5"/>
<protein>
    <recommendedName>
        <fullName evidence="5">ATPase AAA-type core domain-containing protein</fullName>
    </recommendedName>
</protein>
<dbReference type="EMBL" id="CAJPIJ010000068">
    <property type="protein sequence ID" value="CAG1965526.1"/>
    <property type="molecule type" value="Genomic_DNA"/>
</dbReference>
<dbReference type="OrthoDB" id="5426988at2759"/>
<evidence type="ECO:0000313" key="4">
    <source>
        <dbReference type="Proteomes" id="UP000746612"/>
    </source>
</evidence>
<dbReference type="Proteomes" id="UP000746612">
    <property type="component" value="Unassembled WGS sequence"/>
</dbReference>
<dbReference type="Gene3D" id="3.40.50.300">
    <property type="entry name" value="P-loop containing nucleotide triphosphate hydrolases"/>
    <property type="match status" value="1"/>
</dbReference>
<dbReference type="EMBL" id="CAAKMV010000055">
    <property type="protein sequence ID" value="VIO53414.1"/>
    <property type="molecule type" value="Genomic_DNA"/>
</dbReference>